<protein>
    <submittedName>
        <fullName evidence="2">Uncharacterized protein</fullName>
    </submittedName>
</protein>
<organism evidence="2 3">
    <name type="scientific">Sphingomonas tagetis</name>
    <dbReference type="NCBI Taxonomy" id="2949092"/>
    <lineage>
        <taxon>Bacteria</taxon>
        <taxon>Pseudomonadati</taxon>
        <taxon>Pseudomonadota</taxon>
        <taxon>Alphaproteobacteria</taxon>
        <taxon>Sphingomonadales</taxon>
        <taxon>Sphingomonadaceae</taxon>
        <taxon>Sphingomonas</taxon>
    </lineage>
</organism>
<evidence type="ECO:0000313" key="2">
    <source>
        <dbReference type="EMBL" id="MCP3732010.1"/>
    </source>
</evidence>
<accession>A0A9X2KMP1</accession>
<dbReference type="Proteomes" id="UP001139451">
    <property type="component" value="Unassembled WGS sequence"/>
</dbReference>
<gene>
    <name evidence="2" type="ORF">M9978_16415</name>
</gene>
<proteinExistence type="predicted"/>
<feature type="compositionally biased region" description="Polar residues" evidence="1">
    <location>
        <begin position="226"/>
        <end position="237"/>
    </location>
</feature>
<feature type="compositionally biased region" description="Basic residues" evidence="1">
    <location>
        <begin position="212"/>
        <end position="223"/>
    </location>
</feature>
<comment type="caution">
    <text evidence="2">The sequence shown here is derived from an EMBL/GenBank/DDBJ whole genome shotgun (WGS) entry which is preliminary data.</text>
</comment>
<dbReference type="RefSeq" id="WP_254295083.1">
    <property type="nucleotide sequence ID" value="NZ_JAMLDX010000014.1"/>
</dbReference>
<feature type="region of interest" description="Disordered" evidence="1">
    <location>
        <begin position="186"/>
        <end position="237"/>
    </location>
</feature>
<keyword evidence="3" id="KW-1185">Reference proteome</keyword>
<evidence type="ECO:0000313" key="3">
    <source>
        <dbReference type="Proteomes" id="UP001139451"/>
    </source>
</evidence>
<sequence length="237" mass="25646">MIRTTKAPFAWPIPWGDGQAVFWLRAGDVIERSEFEAELAEYRAPRVFDFQLSEALMAGVAELLKDDPDDIERIREIAAALESGDDVDAADRALFSGVQEAVAQHWPAYRTLIGQAARRNELIPTLAFRRFCTGWEGDGLPLHQKGPDGLLTLAAMDKLEPLLIRLAGMRAYQALYATDDSGNSVLLSPPGANQQHSKPGQQKKAGSSAKRSGSKTRSPRSRKASLASSTSGSPAGA</sequence>
<dbReference type="EMBL" id="JAMLDX010000014">
    <property type="protein sequence ID" value="MCP3732010.1"/>
    <property type="molecule type" value="Genomic_DNA"/>
</dbReference>
<name>A0A9X2KMP1_9SPHN</name>
<reference evidence="2" key="1">
    <citation type="submission" date="2022-05" db="EMBL/GenBank/DDBJ databases">
        <title>Sphingomonas sp. strain MG17 Genome sequencing and assembly.</title>
        <authorList>
            <person name="Kim I."/>
        </authorList>
    </citation>
    <scope>NUCLEOTIDE SEQUENCE</scope>
    <source>
        <strain evidence="2">MG17</strain>
    </source>
</reference>
<feature type="compositionally biased region" description="Polar residues" evidence="1">
    <location>
        <begin position="186"/>
        <end position="200"/>
    </location>
</feature>
<dbReference type="AlphaFoldDB" id="A0A9X2KMP1"/>
<evidence type="ECO:0000256" key="1">
    <source>
        <dbReference type="SAM" id="MobiDB-lite"/>
    </source>
</evidence>